<evidence type="ECO:0000256" key="3">
    <source>
        <dbReference type="ARBA" id="ARBA00023242"/>
    </source>
</evidence>
<keyword evidence="3" id="KW-0539">Nucleus</keyword>
<dbReference type="Pfam" id="PF09751">
    <property type="entry name" value="Es2"/>
    <property type="match status" value="1"/>
</dbReference>
<dbReference type="InterPro" id="IPR019148">
    <property type="entry name" value="Nuclear_protein_DGCR14_ESS-2"/>
</dbReference>
<name>A0A183C4D2_GLOPA</name>
<feature type="compositionally biased region" description="Low complexity" evidence="4">
    <location>
        <begin position="106"/>
        <end position="115"/>
    </location>
</feature>
<feature type="region of interest" description="Disordered" evidence="4">
    <location>
        <begin position="493"/>
        <end position="565"/>
    </location>
</feature>
<reference evidence="6" key="2">
    <citation type="submission" date="2016-06" db="UniProtKB">
        <authorList>
            <consortium name="WormBaseParasite"/>
        </authorList>
    </citation>
    <scope>IDENTIFICATION</scope>
</reference>
<evidence type="ECO:0000256" key="1">
    <source>
        <dbReference type="ARBA" id="ARBA00004123"/>
    </source>
</evidence>
<evidence type="ECO:0000313" key="5">
    <source>
        <dbReference type="Proteomes" id="UP000050741"/>
    </source>
</evidence>
<dbReference type="WBParaSite" id="GPLIN_000772600">
    <property type="protein sequence ID" value="GPLIN_000772600"/>
    <property type="gene ID" value="GPLIN_000772600"/>
</dbReference>
<evidence type="ECO:0000256" key="4">
    <source>
        <dbReference type="SAM" id="MobiDB-lite"/>
    </source>
</evidence>
<evidence type="ECO:0000256" key="2">
    <source>
        <dbReference type="ARBA" id="ARBA00009072"/>
    </source>
</evidence>
<sequence length="565" mass="63339">MSSDPDLNSFDKVDALVDIPESSRKKKLVKLGAKVLETRKEARKVLPEEQYVQNLEKLIVRDYFPELPKMKAQAEYLEAVAHNDHLKIRELQIRYSTQRTTDRRTSPSQRPRSPTAGAGVSTMFDPETPGPADAENTDEDIKVGIKEQNQQQTTPYANREGDNEAFLEKKKKQKRSKLDELTVQAYLEKYTSEDNASFEELAELGNRRERVKNAWMYAAEKKHNESLVFRAPQMIKDADEQLVAKRNEAVDRPVNVDNWTYKARNEVLFNHLEEAPLTMGEHIERAKQQEMAINREATRFGTEAMLAQRPQQHMMARATFQHMAKNADHVDITGKLMGIEAQIVGLVATPTPAPGVDESPLMTWGEIEGTPFRLDAPDIQPSLEDAPAFRIPEVPVREKIAQGIAEQIASRYHNKRKRAMDQIQQMAPTTPKFNSDRSSGGRLATMSPAARTLLGDRLGIRLGTDRIKVSPSPRRVASRTIFSPAIYQMIKVKNEPKSGSTTPKRAAAGTPTLSSSSVTDDLLRIPSPGPSTFVKQIDGSEALQRKEESDGRQSAGKRPSAADFF</sequence>
<comment type="subcellular location">
    <subcellularLocation>
        <location evidence="1">Nucleus</location>
    </subcellularLocation>
</comment>
<dbReference type="PANTHER" id="PTHR12940">
    <property type="entry name" value="ES-2 PROTEIN - RELATED"/>
    <property type="match status" value="1"/>
</dbReference>
<dbReference type="GO" id="GO:0071013">
    <property type="term" value="C:catalytic step 2 spliceosome"/>
    <property type="evidence" value="ECO:0007669"/>
    <property type="project" value="TreeGrafter"/>
</dbReference>
<evidence type="ECO:0000313" key="6">
    <source>
        <dbReference type="WBParaSite" id="GPLIN_000772600"/>
    </source>
</evidence>
<dbReference type="Proteomes" id="UP000050741">
    <property type="component" value="Unassembled WGS sequence"/>
</dbReference>
<organism evidence="5 6">
    <name type="scientific">Globodera pallida</name>
    <name type="common">Potato cyst nematode worm</name>
    <name type="synonym">Heterodera pallida</name>
    <dbReference type="NCBI Taxonomy" id="36090"/>
    <lineage>
        <taxon>Eukaryota</taxon>
        <taxon>Metazoa</taxon>
        <taxon>Ecdysozoa</taxon>
        <taxon>Nematoda</taxon>
        <taxon>Chromadorea</taxon>
        <taxon>Rhabditida</taxon>
        <taxon>Tylenchina</taxon>
        <taxon>Tylenchomorpha</taxon>
        <taxon>Tylenchoidea</taxon>
        <taxon>Heteroderidae</taxon>
        <taxon>Heteroderinae</taxon>
        <taxon>Globodera</taxon>
    </lineage>
</organism>
<reference evidence="5" key="1">
    <citation type="submission" date="2014-05" db="EMBL/GenBank/DDBJ databases">
        <title>The genome and life-stage specific transcriptomes of Globodera pallida elucidate key aspects of plant parasitism by a cyst nematode.</title>
        <authorList>
            <person name="Cotton J.A."/>
            <person name="Lilley C.J."/>
            <person name="Jones L.M."/>
            <person name="Kikuchi T."/>
            <person name="Reid A.J."/>
            <person name="Thorpe P."/>
            <person name="Tsai I.J."/>
            <person name="Beasley H."/>
            <person name="Blok V."/>
            <person name="Cock P.J.A."/>
            <person name="Van den Akker S.E."/>
            <person name="Holroyd N."/>
            <person name="Hunt M."/>
            <person name="Mantelin S."/>
            <person name="Naghra H."/>
            <person name="Pain A."/>
            <person name="Palomares-Rius J.E."/>
            <person name="Zarowiecki M."/>
            <person name="Berriman M."/>
            <person name="Jones J.T."/>
            <person name="Urwin P.E."/>
        </authorList>
    </citation>
    <scope>NUCLEOTIDE SEQUENCE [LARGE SCALE GENOMIC DNA]</scope>
    <source>
        <strain evidence="5">Lindley</strain>
    </source>
</reference>
<dbReference type="PANTHER" id="PTHR12940:SF0">
    <property type="entry name" value="SPLICING FACTOR ESS-2 HOMOLOG"/>
    <property type="match status" value="1"/>
</dbReference>
<proteinExistence type="inferred from homology"/>
<comment type="similarity">
    <text evidence="2">Belongs to the ESS2 family.</text>
</comment>
<protein>
    <submittedName>
        <fullName evidence="6">Splicing factor ESS-2 homolog</fullName>
    </submittedName>
</protein>
<feature type="region of interest" description="Disordered" evidence="4">
    <location>
        <begin position="92"/>
        <end position="137"/>
    </location>
</feature>
<accession>A0A183C4D2</accession>
<dbReference type="AlphaFoldDB" id="A0A183C4D2"/>
<keyword evidence="5" id="KW-1185">Reference proteome</keyword>